<evidence type="ECO:0000259" key="6">
    <source>
        <dbReference type="Pfam" id="PF01850"/>
    </source>
</evidence>
<dbReference type="EC" id="3.1.-.-" evidence="5"/>
<keyword evidence="3 5" id="KW-0479">Metal-binding</keyword>
<dbReference type="AlphaFoldDB" id="A0A2V4S7T8"/>
<comment type="function">
    <text evidence="5">Toxic component of a toxin-antitoxin (TA) system. An RNase.</text>
</comment>
<dbReference type="InterPro" id="IPR002716">
    <property type="entry name" value="PIN_dom"/>
</dbReference>
<feature type="binding site" evidence="5">
    <location>
        <position position="6"/>
    </location>
    <ligand>
        <name>Mg(2+)</name>
        <dbReference type="ChEBI" id="CHEBI:18420"/>
    </ligand>
</feature>
<keyword evidence="8" id="KW-1185">Reference proteome</keyword>
<dbReference type="Pfam" id="PF01850">
    <property type="entry name" value="PIN"/>
    <property type="match status" value="1"/>
</dbReference>
<sequence>MTLYIDTSVLVAALTNEAETSRMQEWLAAQVVEDLFISDWVITEFSSALSIKLRTGQINVTDRANSLAMFTRLCTESFGILPLTSQNFRTAARFSDQYALGLRAGDALHLAVCADQGATLCTLDRRLAETGPQVGLATTLL</sequence>
<reference evidence="7 8" key="1">
    <citation type="submission" date="2017-07" db="EMBL/GenBank/DDBJ databases">
        <title>A draft genome sequence of Komagataeibacter swingsii LMG 22125.</title>
        <authorList>
            <person name="Skraban J."/>
            <person name="Cleenwerck I."/>
            <person name="Vandamme P."/>
            <person name="Trcek J."/>
        </authorList>
    </citation>
    <scope>NUCLEOTIDE SEQUENCE [LARGE SCALE GENOMIC DNA]</scope>
    <source>
        <strain evidence="7 8">LMG 22125</strain>
    </source>
</reference>
<dbReference type="GO" id="GO:0016787">
    <property type="term" value="F:hydrolase activity"/>
    <property type="evidence" value="ECO:0007669"/>
    <property type="project" value="UniProtKB-KW"/>
</dbReference>
<keyword evidence="5" id="KW-0800">Toxin</keyword>
<protein>
    <recommendedName>
        <fullName evidence="5">Ribonuclease VapC</fullName>
        <shortName evidence="5">RNase VapC</shortName>
        <ecNumber evidence="5">3.1.-.-</ecNumber>
    </recommendedName>
    <alternativeName>
        <fullName evidence="5">Toxin VapC</fullName>
    </alternativeName>
</protein>
<feature type="domain" description="PIN" evidence="6">
    <location>
        <begin position="4"/>
        <end position="130"/>
    </location>
</feature>
<name>A0A2V4S7T8_9PROT</name>
<proteinExistence type="inferred from homology"/>
<gene>
    <name evidence="5" type="primary">vapC</name>
    <name evidence="7" type="ORF">CFR76_16970</name>
</gene>
<dbReference type="CDD" id="cd09874">
    <property type="entry name" value="PIN_MT3492-like"/>
    <property type="match status" value="1"/>
</dbReference>
<dbReference type="GO" id="GO:0004540">
    <property type="term" value="F:RNA nuclease activity"/>
    <property type="evidence" value="ECO:0007669"/>
    <property type="project" value="InterPro"/>
</dbReference>
<organism evidence="7 8">
    <name type="scientific">Komagataeibacter swingsii</name>
    <dbReference type="NCBI Taxonomy" id="215220"/>
    <lineage>
        <taxon>Bacteria</taxon>
        <taxon>Pseudomonadati</taxon>
        <taxon>Pseudomonadota</taxon>
        <taxon>Alphaproteobacteria</taxon>
        <taxon>Acetobacterales</taxon>
        <taxon>Acetobacteraceae</taxon>
        <taxon>Komagataeibacter</taxon>
    </lineage>
</organism>
<dbReference type="GO" id="GO:0000287">
    <property type="term" value="F:magnesium ion binding"/>
    <property type="evidence" value="ECO:0007669"/>
    <property type="project" value="UniProtKB-UniRule"/>
</dbReference>
<keyword evidence="2 5" id="KW-0540">Nuclease</keyword>
<evidence type="ECO:0000256" key="3">
    <source>
        <dbReference type="ARBA" id="ARBA00022723"/>
    </source>
</evidence>
<dbReference type="SUPFAM" id="SSF88723">
    <property type="entry name" value="PIN domain-like"/>
    <property type="match status" value="1"/>
</dbReference>
<evidence type="ECO:0000256" key="4">
    <source>
        <dbReference type="ARBA" id="ARBA00022801"/>
    </source>
</evidence>
<accession>A0A2V4S7T8</accession>
<dbReference type="HAMAP" id="MF_00265">
    <property type="entry name" value="VapC_Nob1"/>
    <property type="match status" value="1"/>
</dbReference>
<evidence type="ECO:0000313" key="8">
    <source>
        <dbReference type="Proteomes" id="UP000247371"/>
    </source>
</evidence>
<keyword evidence="1 5" id="KW-1277">Toxin-antitoxin system</keyword>
<comment type="cofactor">
    <cofactor evidence="5">
        <name>Mg(2+)</name>
        <dbReference type="ChEBI" id="CHEBI:18420"/>
    </cofactor>
</comment>
<dbReference type="GO" id="GO:0090729">
    <property type="term" value="F:toxin activity"/>
    <property type="evidence" value="ECO:0007669"/>
    <property type="project" value="UniProtKB-KW"/>
</dbReference>
<dbReference type="Gene3D" id="3.40.50.1010">
    <property type="entry name" value="5'-nuclease"/>
    <property type="match status" value="1"/>
</dbReference>
<feature type="binding site" evidence="5">
    <location>
        <position position="106"/>
    </location>
    <ligand>
        <name>Mg(2+)</name>
        <dbReference type="ChEBI" id="CHEBI:18420"/>
    </ligand>
</feature>
<comment type="caution">
    <text evidence="7">The sequence shown here is derived from an EMBL/GenBank/DDBJ whole genome shotgun (WGS) entry which is preliminary data.</text>
</comment>
<keyword evidence="5" id="KW-0460">Magnesium</keyword>
<dbReference type="InterPro" id="IPR029060">
    <property type="entry name" value="PIN-like_dom_sf"/>
</dbReference>
<dbReference type="InterPro" id="IPR022907">
    <property type="entry name" value="VapC_family"/>
</dbReference>
<comment type="similarity">
    <text evidence="5">Belongs to the PINc/VapC protein family.</text>
</comment>
<evidence type="ECO:0000256" key="1">
    <source>
        <dbReference type="ARBA" id="ARBA00022649"/>
    </source>
</evidence>
<dbReference type="EMBL" id="NKUB01000061">
    <property type="protein sequence ID" value="PYD68118.1"/>
    <property type="molecule type" value="Genomic_DNA"/>
</dbReference>
<dbReference type="Proteomes" id="UP000247371">
    <property type="component" value="Unassembled WGS sequence"/>
</dbReference>
<evidence type="ECO:0000313" key="7">
    <source>
        <dbReference type="EMBL" id="PYD68118.1"/>
    </source>
</evidence>
<dbReference type="RefSeq" id="WP_110557932.1">
    <property type="nucleotide sequence ID" value="NZ_NKUB01000061.1"/>
</dbReference>
<evidence type="ECO:0000256" key="2">
    <source>
        <dbReference type="ARBA" id="ARBA00022722"/>
    </source>
</evidence>
<keyword evidence="4 5" id="KW-0378">Hydrolase</keyword>
<evidence type="ECO:0000256" key="5">
    <source>
        <dbReference type="HAMAP-Rule" id="MF_00265"/>
    </source>
</evidence>